<name>A0AAD1X9Y8_EUPCR</name>
<reference evidence="2" key="1">
    <citation type="submission" date="2023-07" db="EMBL/GenBank/DDBJ databases">
        <authorList>
            <consortium name="AG Swart"/>
            <person name="Singh M."/>
            <person name="Singh A."/>
            <person name="Seah K."/>
            <person name="Emmerich C."/>
        </authorList>
    </citation>
    <scope>NUCLEOTIDE SEQUENCE</scope>
    <source>
        <strain evidence="2">DP1</strain>
    </source>
</reference>
<dbReference type="GO" id="GO:0005634">
    <property type="term" value="C:nucleus"/>
    <property type="evidence" value="ECO:0007669"/>
    <property type="project" value="TreeGrafter"/>
</dbReference>
<dbReference type="AlphaFoldDB" id="A0AAD1X9Y8"/>
<accession>A0AAD1X9Y8</accession>
<proteinExistence type="predicted"/>
<keyword evidence="1" id="KW-0472">Membrane</keyword>
<dbReference type="GO" id="GO:0007131">
    <property type="term" value="P:reciprocal meiotic recombination"/>
    <property type="evidence" value="ECO:0007669"/>
    <property type="project" value="TreeGrafter"/>
</dbReference>
<evidence type="ECO:0000256" key="1">
    <source>
        <dbReference type="SAM" id="Phobius"/>
    </source>
</evidence>
<dbReference type="EMBL" id="CAMPGE010003993">
    <property type="protein sequence ID" value="CAI2362835.1"/>
    <property type="molecule type" value="Genomic_DNA"/>
</dbReference>
<protein>
    <submittedName>
        <fullName evidence="2">Uncharacterized protein</fullName>
    </submittedName>
</protein>
<evidence type="ECO:0000313" key="2">
    <source>
        <dbReference type="EMBL" id="CAI2362835.1"/>
    </source>
</evidence>
<keyword evidence="1" id="KW-0812">Transmembrane</keyword>
<keyword evidence="3" id="KW-1185">Reference proteome</keyword>
<dbReference type="PANTHER" id="PTHR31398:SF0">
    <property type="entry name" value="MEIOTIC NUCLEAR DIVISION PROTEIN 1 HOMOLOG"/>
    <property type="match status" value="1"/>
</dbReference>
<gene>
    <name evidence="2" type="ORF">ECRASSUSDP1_LOCUS4163</name>
</gene>
<dbReference type="Proteomes" id="UP001295684">
    <property type="component" value="Unassembled WGS sequence"/>
</dbReference>
<dbReference type="PANTHER" id="PTHR31398">
    <property type="entry name" value="MEIOTIC NUCLEAR DIVISION PROTEIN 1 HOMOLOG"/>
    <property type="match status" value="1"/>
</dbReference>
<comment type="caution">
    <text evidence="2">The sequence shown here is derived from an EMBL/GenBank/DDBJ whole genome shotgun (WGS) entry which is preliminary data.</text>
</comment>
<evidence type="ECO:0000313" key="3">
    <source>
        <dbReference type="Proteomes" id="UP001295684"/>
    </source>
</evidence>
<keyword evidence="1" id="KW-1133">Transmembrane helix</keyword>
<sequence>MKTFWNWTKARVNSIDMFYKPVSLTYQGKERYTSFFGGIVTALLVCGIMTYGIQLSIRMFTRSATSKAKNSIERDQILVSDYYDFGHEDLAFAVFIATDDSFTPFVDPSYFNVTIAQLSYSYDFKSGALSADLKEEAMAICKENFPLLDKKLEEFRAFFSQISYCPTQTDFSVGGSVFFNTLKTVQIKVRRCVNGTSVVCKSESDIEAKARELTVTFIVSSKYFDFDDFETPIKRVADDQFIFKMSSGLKKYSELYVKRSTVTLSDDLLPFGNDKEDSFLTIDNYQKDQETRDMTDPIFIDLEIRQDSIVDSYERRVYSILDLSGQLGGFFEVLAVIGGAIVHYFSTKIYNYSLFKQLYCVDSSKKENKRKDFQIAPKKFKNPISKGGPNNINTDGNSLLTKIERKINSKRRYDFSAKDYFKSCLPFLKTKSRAEFSLLRSKLSGECDLPSILCSIRSLKTLLRVVLKEHQALMMDFDSRSNYLHKEEEEASLLKPSDFPCPKQESLKKIDSKVATLLDKLKNMDEHRIERDADLILGIPTIPDASADGIQSASLLMRSGSSSSKNKQGSVVGFLEEAKDIADIEREFNFYKDQ</sequence>
<feature type="transmembrane region" description="Helical" evidence="1">
    <location>
        <begin position="32"/>
        <end position="53"/>
    </location>
</feature>
<organism evidence="2 3">
    <name type="scientific">Euplotes crassus</name>
    <dbReference type="NCBI Taxonomy" id="5936"/>
    <lineage>
        <taxon>Eukaryota</taxon>
        <taxon>Sar</taxon>
        <taxon>Alveolata</taxon>
        <taxon>Ciliophora</taxon>
        <taxon>Intramacronucleata</taxon>
        <taxon>Spirotrichea</taxon>
        <taxon>Hypotrichia</taxon>
        <taxon>Euplotida</taxon>
        <taxon>Euplotidae</taxon>
        <taxon>Moneuplotes</taxon>
    </lineage>
</organism>